<name>A0A0P0YYA2_9HYPH</name>
<sequence>MGSNPIARSNFPHLDISDCVDRDTVLPVSFVRARVCFGVPCEPTRREAHFSDCTSIGRILYNAP</sequence>
<organism evidence="1">
    <name type="scientific">Aurantimonas coralicida</name>
    <dbReference type="NCBI Taxonomy" id="182270"/>
    <lineage>
        <taxon>Bacteria</taxon>
        <taxon>Pseudomonadati</taxon>
        <taxon>Pseudomonadota</taxon>
        <taxon>Alphaproteobacteria</taxon>
        <taxon>Hyphomicrobiales</taxon>
        <taxon>Aurantimonadaceae</taxon>
        <taxon>Aurantimonas</taxon>
    </lineage>
</organism>
<dbReference type="EMBL" id="LC066372">
    <property type="protein sequence ID" value="BAT26499.1"/>
    <property type="molecule type" value="Genomic_DNA"/>
</dbReference>
<proteinExistence type="predicted"/>
<protein>
    <submittedName>
        <fullName evidence="1">Uncharacterized protein</fullName>
    </submittedName>
</protein>
<accession>A0A0P0YYA2</accession>
<evidence type="ECO:0000313" key="1">
    <source>
        <dbReference type="EMBL" id="BAT26499.1"/>
    </source>
</evidence>
<dbReference type="AlphaFoldDB" id="A0A0P0YYA2"/>
<reference evidence="1" key="1">
    <citation type="journal article" date="2015" name="Proc. Natl. Acad. Sci. U.S.A.">
        <title>Bacterial clade with the ribosomal RNA operon on a small plasmid rather than the chromosome.</title>
        <authorList>
            <person name="Anda M."/>
            <person name="Ohtsubo Y."/>
            <person name="Okubo T."/>
            <person name="Sugawara M."/>
            <person name="Nagata Y."/>
            <person name="Tsuda M."/>
            <person name="Minamisawa K."/>
            <person name="Mitsui H."/>
        </authorList>
    </citation>
    <scope>NUCLEOTIDE SEQUENCE</scope>
    <source>
        <strain evidence="1">DSM 14790</strain>
    </source>
</reference>
<dbReference type="RefSeq" id="WP_024351951.1">
    <property type="nucleotide sequence ID" value="NZ_BBWN01000042.1"/>
</dbReference>